<dbReference type="PANTHER" id="PTHR23011:SF28">
    <property type="entry name" value="CYCLIC NUCLEOTIDE-BINDING DOMAIN CONTAINING PROTEIN"/>
    <property type="match status" value="1"/>
</dbReference>
<dbReference type="EMBL" id="LAZR01028120">
    <property type="protein sequence ID" value="KKL63571.1"/>
    <property type="molecule type" value="Genomic_DNA"/>
</dbReference>
<dbReference type="Pfam" id="PF00027">
    <property type="entry name" value="cNMP_binding"/>
    <property type="match status" value="1"/>
</dbReference>
<reference evidence="2" key="1">
    <citation type="journal article" date="2015" name="Nature">
        <title>Complex archaea that bridge the gap between prokaryotes and eukaryotes.</title>
        <authorList>
            <person name="Spang A."/>
            <person name="Saw J.H."/>
            <person name="Jorgensen S.L."/>
            <person name="Zaremba-Niedzwiedzka K."/>
            <person name="Martijn J."/>
            <person name="Lind A.E."/>
            <person name="van Eijk R."/>
            <person name="Schleper C."/>
            <person name="Guy L."/>
            <person name="Ettema T.J."/>
        </authorList>
    </citation>
    <scope>NUCLEOTIDE SEQUENCE</scope>
</reference>
<name>A0A0F9EBG9_9ZZZZ</name>
<sequence>MKKRLSAASIIPRLKDEEYTPGISLLLNDEEMQVRKTAAASLDPDIVPVHLDTLIEVMRRPGMESSVIKAVSATGMDITQQLEAVYNDQDNCDGKTKARIIRIYKNQAKESNKYLLRAKLDEEDKTLRAELLYALQSFGYKAQHYDTGMLLGLLESERKYCFKIFSAIHVLDSQTDGILVDAMNREVEKSVERIFIILSFINPHEEIIVVLNNLNTGSAEKRAFALELADTLMSKKQKSFVFPIIEDNSNEMKIRLLAKHYSNLRPPGRDEILDDIGKDRWNNSWLENCAGYLKDDESARKLVETVRILRKAQLFSEIPDEKLAGLAPLAREYNYPAGKRIITKGEKGTSMYIVANGRVKVHDGDTVLAEIREGSFFGELAALSPEPRSASVTGITPTRLLNIEQKTLINFVKSNLDAGRAIISVLCQRIRNTMKNKESLMPDCRMENTENISVFVRNDKSELLRKFLSLKSSPVFHYLPDTILTEAAYRAKRLSVGSGHALYKKGEIGSNLWLVTEGEFIVESNSKLLSTAGKNLILGELSA</sequence>
<dbReference type="AlphaFoldDB" id="A0A0F9EBG9"/>
<proteinExistence type="predicted"/>
<feature type="domain" description="Cyclic nucleotide-binding" evidence="1">
    <location>
        <begin position="475"/>
        <end position="543"/>
    </location>
</feature>
<feature type="domain" description="Cyclic nucleotide-binding" evidence="1">
    <location>
        <begin position="314"/>
        <end position="429"/>
    </location>
</feature>
<dbReference type="InterPro" id="IPR014710">
    <property type="entry name" value="RmlC-like_jellyroll"/>
</dbReference>
<dbReference type="PRINTS" id="PR00103">
    <property type="entry name" value="CAMPKINASE"/>
</dbReference>
<dbReference type="PROSITE" id="PS50042">
    <property type="entry name" value="CNMP_BINDING_3"/>
    <property type="match status" value="2"/>
</dbReference>
<dbReference type="InterPro" id="IPR018488">
    <property type="entry name" value="cNMP-bd_CS"/>
</dbReference>
<evidence type="ECO:0000259" key="1">
    <source>
        <dbReference type="PROSITE" id="PS50042"/>
    </source>
</evidence>
<comment type="caution">
    <text evidence="2">The sequence shown here is derived from an EMBL/GenBank/DDBJ whole genome shotgun (WGS) entry which is preliminary data.</text>
</comment>
<dbReference type="PROSITE" id="PS00888">
    <property type="entry name" value="CNMP_BINDING_1"/>
    <property type="match status" value="1"/>
</dbReference>
<dbReference type="CDD" id="cd00038">
    <property type="entry name" value="CAP_ED"/>
    <property type="match status" value="1"/>
</dbReference>
<dbReference type="PANTHER" id="PTHR23011">
    <property type="entry name" value="CYCLIC NUCLEOTIDE-BINDING DOMAIN CONTAINING PROTEIN"/>
    <property type="match status" value="1"/>
</dbReference>
<dbReference type="InterPro" id="IPR018490">
    <property type="entry name" value="cNMP-bd_dom_sf"/>
</dbReference>
<gene>
    <name evidence="2" type="ORF">LCGC14_2173760</name>
</gene>
<dbReference type="InterPro" id="IPR000595">
    <property type="entry name" value="cNMP-bd_dom"/>
</dbReference>
<feature type="non-terminal residue" evidence="2">
    <location>
        <position position="543"/>
    </location>
</feature>
<accession>A0A0F9EBG9</accession>
<organism evidence="2">
    <name type="scientific">marine sediment metagenome</name>
    <dbReference type="NCBI Taxonomy" id="412755"/>
    <lineage>
        <taxon>unclassified sequences</taxon>
        <taxon>metagenomes</taxon>
        <taxon>ecological metagenomes</taxon>
    </lineage>
</organism>
<dbReference type="SMART" id="SM00100">
    <property type="entry name" value="cNMP"/>
    <property type="match status" value="1"/>
</dbReference>
<dbReference type="Gene3D" id="2.60.120.10">
    <property type="entry name" value="Jelly Rolls"/>
    <property type="match status" value="2"/>
</dbReference>
<evidence type="ECO:0000313" key="2">
    <source>
        <dbReference type="EMBL" id="KKL63571.1"/>
    </source>
</evidence>
<dbReference type="SUPFAM" id="SSF51206">
    <property type="entry name" value="cAMP-binding domain-like"/>
    <property type="match status" value="2"/>
</dbReference>
<protein>
    <recommendedName>
        <fullName evidence="1">Cyclic nucleotide-binding domain-containing protein</fullName>
    </recommendedName>
</protein>